<dbReference type="PANTHER" id="PTHR31366">
    <property type="entry name" value="UPF0739 PROTEIN C1ORF74"/>
    <property type="match status" value="1"/>
</dbReference>
<evidence type="ECO:0000313" key="1">
    <source>
        <dbReference type="EMBL" id="JAT43364.1"/>
    </source>
</evidence>
<dbReference type="Pfam" id="PF14953">
    <property type="entry name" value="DUF4504"/>
    <property type="match status" value="1"/>
</dbReference>
<organism evidence="1">
    <name type="scientific">Anthurium amnicola</name>
    <dbReference type="NCBI Taxonomy" id="1678845"/>
    <lineage>
        <taxon>Eukaryota</taxon>
        <taxon>Viridiplantae</taxon>
        <taxon>Streptophyta</taxon>
        <taxon>Embryophyta</taxon>
        <taxon>Tracheophyta</taxon>
        <taxon>Spermatophyta</taxon>
        <taxon>Magnoliopsida</taxon>
        <taxon>Liliopsida</taxon>
        <taxon>Araceae</taxon>
        <taxon>Pothoideae</taxon>
        <taxon>Potheae</taxon>
        <taxon>Anthurium</taxon>
    </lineage>
</organism>
<dbReference type="EMBL" id="GDJX01024572">
    <property type="protein sequence ID" value="JAT43364.1"/>
    <property type="molecule type" value="Transcribed_RNA"/>
</dbReference>
<accession>A0A1D1XLV4</accession>
<dbReference type="AlphaFoldDB" id="A0A1D1XLV4"/>
<dbReference type="PANTHER" id="PTHR31366:SF2">
    <property type="entry name" value="UPF0739 PROTEIN C1ORF74"/>
    <property type="match status" value="1"/>
</dbReference>
<dbReference type="InterPro" id="IPR027850">
    <property type="entry name" value="DUF4504"/>
</dbReference>
<proteinExistence type="predicted"/>
<gene>
    <name evidence="1" type="primary">zgc:112163_0</name>
    <name evidence="1" type="ORF">g.85755</name>
</gene>
<reference evidence="1" key="1">
    <citation type="submission" date="2015-07" db="EMBL/GenBank/DDBJ databases">
        <title>Transcriptome Assembly of Anthurium amnicola.</title>
        <authorList>
            <person name="Suzuki J."/>
        </authorList>
    </citation>
    <scope>NUCLEOTIDE SEQUENCE</scope>
</reference>
<feature type="non-terminal residue" evidence="1">
    <location>
        <position position="1"/>
    </location>
</feature>
<protein>
    <submittedName>
        <fullName evidence="1">UPF0739 protein C1orf74</fullName>
    </submittedName>
</protein>
<sequence>DGEKSLDCWVQGGDRSAGGRMEAGGIDEVLMVVDSCLSSIRWRLKPSAKRRLDTDILALCTGLRPVVMVDYGGRMPELKEHLCMLMHLCHKASFVLRSLRVMVIEDMIYLIHVKGLAEHDLSNPTMQSQPFFVDLEHDPPKMLPFTEQNMVISELVSIQKWISSVLPVDEIDKYLSLGVPTPITPSIEATSYKPNDSSCAGEHIFIQSSKSIDLSRCMKDTNVTIPTLNGWLLGYPVVYLFSKAHIDDAVFNLSTKSLHIYRIIVSRNTASGKKCEEELMSFSVPYDLSMGGRQEPWAEAFLARMTGKLESCSHVWSDLRLEVTECYPQAIVL</sequence>
<name>A0A1D1XLV4_9ARAE</name>